<dbReference type="KEGG" id="rca:Rcas_2746"/>
<dbReference type="InterPro" id="IPR029052">
    <property type="entry name" value="Metallo-depent_PP-like"/>
</dbReference>
<protein>
    <recommendedName>
        <fullName evidence="2">Phosphoesterase</fullName>
        <ecNumber evidence="2">3.1.4.-</ecNumber>
    </recommendedName>
</protein>
<evidence type="ECO:0000313" key="4">
    <source>
        <dbReference type="EMBL" id="ABU58817.1"/>
    </source>
</evidence>
<dbReference type="EMBL" id="CP000804">
    <property type="protein sequence ID" value="ABU58817.1"/>
    <property type="molecule type" value="Genomic_DNA"/>
</dbReference>
<dbReference type="STRING" id="383372.Rcas_2746"/>
<evidence type="ECO:0000259" key="3">
    <source>
        <dbReference type="Pfam" id="PF12850"/>
    </source>
</evidence>
<evidence type="ECO:0000256" key="1">
    <source>
        <dbReference type="ARBA" id="ARBA00008950"/>
    </source>
</evidence>
<dbReference type="Pfam" id="PF12850">
    <property type="entry name" value="Metallophos_2"/>
    <property type="match status" value="1"/>
</dbReference>
<dbReference type="InterPro" id="IPR053193">
    <property type="entry name" value="MetalloPDE_YfcE-like"/>
</dbReference>
<gene>
    <name evidence="4" type="ordered locus">Rcas_2746</name>
</gene>
<dbReference type="Proteomes" id="UP000000263">
    <property type="component" value="Chromosome"/>
</dbReference>
<comment type="cofactor">
    <cofactor evidence="2">
        <name>a divalent metal cation</name>
        <dbReference type="ChEBI" id="CHEBI:60240"/>
    </cofactor>
</comment>
<dbReference type="AlphaFoldDB" id="A7NMP6"/>
<dbReference type="GO" id="GO:0016787">
    <property type="term" value="F:hydrolase activity"/>
    <property type="evidence" value="ECO:0007669"/>
    <property type="project" value="UniProtKB-UniRule"/>
</dbReference>
<dbReference type="GO" id="GO:0046872">
    <property type="term" value="F:metal ion binding"/>
    <property type="evidence" value="ECO:0007669"/>
    <property type="project" value="UniProtKB-KW"/>
</dbReference>
<name>A7NMP6_ROSCS</name>
<keyword evidence="5" id="KW-1185">Reference proteome</keyword>
<dbReference type="InterPro" id="IPR000979">
    <property type="entry name" value="Phosphodiesterase_MJ0936/Vps29"/>
</dbReference>
<dbReference type="eggNOG" id="COG0622">
    <property type="taxonomic scope" value="Bacteria"/>
</dbReference>
<comment type="similarity">
    <text evidence="1 2">Belongs to the metallophosphoesterase superfamily. YfcE family.</text>
</comment>
<dbReference type="InterPro" id="IPR024654">
    <property type="entry name" value="Calcineurin-like_PHP_lpxH"/>
</dbReference>
<reference evidence="4 5" key="1">
    <citation type="submission" date="2007-08" db="EMBL/GenBank/DDBJ databases">
        <title>Complete sequence of Roseiflexus castenholzii DSM 13941.</title>
        <authorList>
            <consortium name="US DOE Joint Genome Institute"/>
            <person name="Copeland A."/>
            <person name="Lucas S."/>
            <person name="Lapidus A."/>
            <person name="Barry K."/>
            <person name="Glavina del Rio T."/>
            <person name="Dalin E."/>
            <person name="Tice H."/>
            <person name="Pitluck S."/>
            <person name="Thompson L.S."/>
            <person name="Brettin T."/>
            <person name="Bruce D."/>
            <person name="Detter J.C."/>
            <person name="Han C."/>
            <person name="Tapia R."/>
            <person name="Schmutz J."/>
            <person name="Larimer F."/>
            <person name="Land M."/>
            <person name="Hauser L."/>
            <person name="Kyrpides N."/>
            <person name="Mikhailova N."/>
            <person name="Bryant D.A."/>
            <person name="Hanada S."/>
            <person name="Tsukatani Y."/>
            <person name="Richardson P."/>
        </authorList>
    </citation>
    <scope>NUCLEOTIDE SEQUENCE [LARGE SCALE GENOMIC DNA]</scope>
    <source>
        <strain evidence="5">DSM 13941 / HLO8</strain>
    </source>
</reference>
<evidence type="ECO:0000313" key="5">
    <source>
        <dbReference type="Proteomes" id="UP000000263"/>
    </source>
</evidence>
<keyword evidence="2" id="KW-0479">Metal-binding</keyword>
<dbReference type="HOGENOM" id="CLU_063749_4_0_0"/>
<dbReference type="Gene3D" id="3.60.21.10">
    <property type="match status" value="1"/>
</dbReference>
<dbReference type="RefSeq" id="WP_012121241.1">
    <property type="nucleotide sequence ID" value="NC_009767.1"/>
</dbReference>
<dbReference type="EC" id="3.1.4.-" evidence="2"/>
<organism evidence="4 5">
    <name type="scientific">Roseiflexus castenholzii (strain DSM 13941 / HLO8)</name>
    <dbReference type="NCBI Taxonomy" id="383372"/>
    <lineage>
        <taxon>Bacteria</taxon>
        <taxon>Bacillati</taxon>
        <taxon>Chloroflexota</taxon>
        <taxon>Chloroflexia</taxon>
        <taxon>Chloroflexales</taxon>
        <taxon>Roseiflexineae</taxon>
        <taxon>Roseiflexaceae</taxon>
        <taxon>Roseiflexus</taxon>
    </lineage>
</organism>
<dbReference type="OrthoDB" id="9800565at2"/>
<sequence>MRIAIVSDIHDHISRLATALERVRDADALICCGDLCSPFIMRQLGEGFAGPIHIVFGNNDGDLFRLTATAAQFPAITLHGAFADLDLNGLRVAVTHYPEIAMPLLESGRYGLVCCGHNHQYTVVQRGAVTLVNPGEVMGELYGAATCAVYDSETGDVTPITIDDAAFLSFRAQRGI</sequence>
<accession>A7NMP6</accession>
<feature type="domain" description="Calcineurin-like phosphoesterase" evidence="3">
    <location>
        <begin position="1"/>
        <end position="154"/>
    </location>
</feature>
<dbReference type="PANTHER" id="PTHR43165:SF1">
    <property type="entry name" value="PHOSPHODIESTERASE MJ0936"/>
    <property type="match status" value="1"/>
</dbReference>
<proteinExistence type="inferred from homology"/>
<evidence type="ECO:0000256" key="2">
    <source>
        <dbReference type="RuleBase" id="RU362039"/>
    </source>
</evidence>
<dbReference type="PANTHER" id="PTHR43165">
    <property type="entry name" value="METALLOPHOSPHOESTERASE"/>
    <property type="match status" value="1"/>
</dbReference>
<dbReference type="NCBIfam" id="TIGR00040">
    <property type="entry name" value="yfcE"/>
    <property type="match status" value="1"/>
</dbReference>
<dbReference type="SUPFAM" id="SSF56300">
    <property type="entry name" value="Metallo-dependent phosphatases"/>
    <property type="match status" value="1"/>
</dbReference>